<dbReference type="RefSeq" id="WP_098042974.1">
    <property type="nucleotide sequence ID" value="NZ_CAURLQ010000015.1"/>
</dbReference>
<dbReference type="EMBL" id="PDEV01000004">
    <property type="protein sequence ID" value="PEN15703.1"/>
    <property type="molecule type" value="Genomic_DNA"/>
</dbReference>
<feature type="transmembrane region" description="Helical" evidence="2">
    <location>
        <begin position="100"/>
        <end position="118"/>
    </location>
</feature>
<evidence type="ECO:0008006" key="5">
    <source>
        <dbReference type="Google" id="ProtNLM"/>
    </source>
</evidence>
<evidence type="ECO:0000313" key="3">
    <source>
        <dbReference type="EMBL" id="PEN15703.1"/>
    </source>
</evidence>
<feature type="compositionally biased region" description="Low complexity" evidence="1">
    <location>
        <begin position="46"/>
        <end position="55"/>
    </location>
</feature>
<reference evidence="3" key="1">
    <citation type="submission" date="2017-10" db="EMBL/GenBank/DDBJ databases">
        <title>Kefir isolates.</title>
        <authorList>
            <person name="Kim Y."/>
            <person name="Blasche S."/>
        </authorList>
    </citation>
    <scope>NUCLEOTIDE SEQUENCE [LARGE SCALE GENOMIC DNA]</scope>
    <source>
        <strain evidence="3">OG2-2</strain>
    </source>
</reference>
<keyword evidence="2" id="KW-0812">Transmembrane</keyword>
<accession>A0A2A8D4H6</accession>
<keyword evidence="2" id="KW-1133">Transmembrane helix</keyword>
<feature type="region of interest" description="Disordered" evidence="1">
    <location>
        <begin position="1"/>
        <end position="55"/>
    </location>
</feature>
<evidence type="ECO:0000256" key="2">
    <source>
        <dbReference type="SAM" id="Phobius"/>
    </source>
</evidence>
<evidence type="ECO:0000313" key="4">
    <source>
        <dbReference type="Proteomes" id="UP000219947"/>
    </source>
</evidence>
<comment type="caution">
    <text evidence="3">The sequence shown here is derived from an EMBL/GenBank/DDBJ whole genome shotgun (WGS) entry which is preliminary data.</text>
</comment>
<keyword evidence="2" id="KW-0472">Membrane</keyword>
<keyword evidence="4" id="KW-1185">Reference proteome</keyword>
<evidence type="ECO:0000256" key="1">
    <source>
        <dbReference type="SAM" id="MobiDB-lite"/>
    </source>
</evidence>
<feature type="transmembrane region" description="Helical" evidence="2">
    <location>
        <begin position="124"/>
        <end position="145"/>
    </location>
</feature>
<feature type="transmembrane region" description="Helical" evidence="2">
    <location>
        <begin position="169"/>
        <end position="195"/>
    </location>
</feature>
<organism evidence="3 4">
    <name type="scientific">Rothia dentocariosa</name>
    <dbReference type="NCBI Taxonomy" id="2047"/>
    <lineage>
        <taxon>Bacteria</taxon>
        <taxon>Bacillati</taxon>
        <taxon>Actinomycetota</taxon>
        <taxon>Actinomycetes</taxon>
        <taxon>Micrococcales</taxon>
        <taxon>Micrococcaceae</taxon>
        <taxon>Rothia</taxon>
    </lineage>
</organism>
<proteinExistence type="predicted"/>
<name>A0A2A8D4H6_9MICC</name>
<protein>
    <recommendedName>
        <fullName evidence="5">DUF1109 domain-containing protein</fullName>
    </recommendedName>
</protein>
<sequence>MTPQNSGKDARHEQNFGGQPESPPGQNSERNRAEQARPNQHEQTPRGQYQSGQGRYGLRFENMSAEELEYYRPFWEEKPDPDAVPPELIDHLKVRARRRLVNALSLIAVAVGVTLTLSGMLSGALYLSLPGALAFGAGIFGWVAVRRRLFAWLRLPGESALKRGERSRWWILPHVLAAAGTASILGCFSVVPLIYAHVDDTLRRNHIVMWGEIGTTLLIFAALIYGMMALGEYTQQDDDERVLRPTDYAQQKGTSGDAPQIPRYRPGMLNPRHKDDSSS</sequence>
<feature type="compositionally biased region" description="Basic and acidic residues" evidence="1">
    <location>
        <begin position="29"/>
        <end position="44"/>
    </location>
</feature>
<gene>
    <name evidence="3" type="ORF">CRM92_08840</name>
</gene>
<feature type="transmembrane region" description="Helical" evidence="2">
    <location>
        <begin position="207"/>
        <end position="226"/>
    </location>
</feature>
<dbReference type="AlphaFoldDB" id="A0A2A8D4H6"/>
<dbReference type="Proteomes" id="UP000219947">
    <property type="component" value="Unassembled WGS sequence"/>
</dbReference>
<feature type="region of interest" description="Disordered" evidence="1">
    <location>
        <begin position="242"/>
        <end position="279"/>
    </location>
</feature>